<keyword evidence="3" id="KW-0547">Nucleotide-binding</keyword>
<keyword evidence="4" id="KW-1185">Reference proteome</keyword>
<reference evidence="2 4" key="2">
    <citation type="submission" date="2022-01" db="EMBL/GenBank/DDBJ databases">
        <title>VMRC isolate genome collection.</title>
        <authorList>
            <person name="France M."/>
            <person name="Rutt L."/>
            <person name="Humphrys M."/>
            <person name="Ravel J."/>
        </authorList>
    </citation>
    <scope>NUCLEOTIDE SEQUENCE [LARGE SCALE GENOMIC DNA]</scope>
    <source>
        <strain evidence="2 4">C0172B4</strain>
    </source>
</reference>
<sequence>MQIDDLYVGLDKSNFYLGRISQIFRNNVTIQTENLTLLSPKKIENNYVIPNSINYYVVIDANDGVYFGKIYQSQVPNSISTHENMNTGYREGIFPELRAEILGYIPIGRKKWNLPNFHTAGISDKVYVANVTSIKNFISSVESEKDNEERPLPPFANIIDSPEDLQVKFKPSTLFNKHLMAIGMTGSGKSTTALSIIDKVIKNKFKVLFIDPTGEYSETFSEDDNVKKFILGENAFISSGKLTMPQWCMLFGANKGTQPSVLSKAINVLKHYDKVMNLEIIDSNSDKIGNSNNDFDVKLLHEQIEKLSFSRNKYSKEYEVDWFKKNVNEYLIEKIDYKLNNTKISEVFTTKTSEKDILKYLQKFCINSSDSSIYINASKLGGDNDSGRAIIDILTNSLMENRQKLTPTSPILIYIDEVHRYTKENYENNNLYESGLERIAREGRKLGTYLFLTTQRPDDVDKVVLSQMGSLLIHRLFSNNEIKVIGNFLTDYEIPLVRKLNTGECIFTSSNIFKHLYLKINKCDRKHNSNSPKFISN</sequence>
<dbReference type="SMART" id="SM00382">
    <property type="entry name" value="AAA"/>
    <property type="match status" value="1"/>
</dbReference>
<evidence type="ECO:0000259" key="1">
    <source>
        <dbReference type="SMART" id="SM00382"/>
    </source>
</evidence>
<dbReference type="EMBL" id="JAKHPW010000005">
    <property type="protein sequence ID" value="MCZ3622321.1"/>
    <property type="molecule type" value="Genomic_DNA"/>
</dbReference>
<name>A0AAW5WYR6_9LACO</name>
<dbReference type="EMBL" id="JAKHEY010000006">
    <property type="protein sequence ID" value="MCZ9678516.1"/>
    <property type="molecule type" value="Genomic_DNA"/>
</dbReference>
<gene>
    <name evidence="2" type="ORF">L2772_05495</name>
    <name evidence="3" type="ORF">L2Z99_05390</name>
</gene>
<evidence type="ECO:0000313" key="5">
    <source>
        <dbReference type="Proteomes" id="UP001211566"/>
    </source>
</evidence>
<proteinExistence type="predicted"/>
<keyword evidence="3" id="KW-0067">ATP-binding</keyword>
<dbReference type="InterPro" id="IPR002789">
    <property type="entry name" value="HerA_central"/>
</dbReference>
<organism evidence="3 5">
    <name type="scientific">Lactobacillus mulieris</name>
    <dbReference type="NCBI Taxonomy" id="2508708"/>
    <lineage>
        <taxon>Bacteria</taxon>
        <taxon>Bacillati</taxon>
        <taxon>Bacillota</taxon>
        <taxon>Bacilli</taxon>
        <taxon>Lactobacillales</taxon>
        <taxon>Lactobacillaceae</taxon>
        <taxon>Lactobacillus</taxon>
    </lineage>
</organism>
<dbReference type="GO" id="GO:0005524">
    <property type="term" value="F:ATP binding"/>
    <property type="evidence" value="ECO:0007669"/>
    <property type="project" value="UniProtKB-KW"/>
</dbReference>
<dbReference type="InterPro" id="IPR027417">
    <property type="entry name" value="P-loop_NTPase"/>
</dbReference>
<protein>
    <submittedName>
        <fullName evidence="3">ATP-binding protein</fullName>
    </submittedName>
</protein>
<dbReference type="RefSeq" id="WP_269254023.1">
    <property type="nucleotide sequence ID" value="NZ_JAKHEY010000006.1"/>
</dbReference>
<reference evidence="3" key="1">
    <citation type="submission" date="2022-01" db="EMBL/GenBank/DDBJ databases">
        <title>STING isolate genome collection.</title>
        <authorList>
            <person name="France M."/>
            <person name="Rutt L."/>
            <person name="Humphrys M."/>
            <person name="Ravel J."/>
        </authorList>
    </citation>
    <scope>NUCLEOTIDE SEQUENCE</scope>
    <source>
        <strain evidence="3">C0081E5</strain>
    </source>
</reference>
<dbReference type="Proteomes" id="UP001211566">
    <property type="component" value="Unassembled WGS sequence"/>
</dbReference>
<dbReference type="Pfam" id="PF01935">
    <property type="entry name" value="DUF87"/>
    <property type="match status" value="1"/>
</dbReference>
<dbReference type="Proteomes" id="UP001211420">
    <property type="component" value="Unassembled WGS sequence"/>
</dbReference>
<comment type="caution">
    <text evidence="3">The sequence shown here is derived from an EMBL/GenBank/DDBJ whole genome shotgun (WGS) entry which is preliminary data.</text>
</comment>
<evidence type="ECO:0000313" key="4">
    <source>
        <dbReference type="Proteomes" id="UP001211420"/>
    </source>
</evidence>
<dbReference type="AlphaFoldDB" id="A0AAW5WYR6"/>
<dbReference type="PANTHER" id="PTHR42957">
    <property type="entry name" value="HELICASE MJ1565-RELATED"/>
    <property type="match status" value="1"/>
</dbReference>
<feature type="domain" description="AAA+ ATPase" evidence="1">
    <location>
        <begin position="175"/>
        <end position="486"/>
    </location>
</feature>
<evidence type="ECO:0000313" key="3">
    <source>
        <dbReference type="EMBL" id="MCZ9678516.1"/>
    </source>
</evidence>
<dbReference type="InterPro" id="IPR003593">
    <property type="entry name" value="AAA+_ATPase"/>
</dbReference>
<dbReference type="Gene3D" id="3.40.50.300">
    <property type="entry name" value="P-loop containing nucleotide triphosphate hydrolases"/>
    <property type="match status" value="2"/>
</dbReference>
<dbReference type="PANTHER" id="PTHR42957:SF1">
    <property type="entry name" value="HELICASE MJ1565-RELATED"/>
    <property type="match status" value="1"/>
</dbReference>
<dbReference type="InterPro" id="IPR008571">
    <property type="entry name" value="HerA-like"/>
</dbReference>
<accession>A0AAW5WYR6</accession>
<evidence type="ECO:0000313" key="2">
    <source>
        <dbReference type="EMBL" id="MCZ3622321.1"/>
    </source>
</evidence>
<dbReference type="SUPFAM" id="SSF52540">
    <property type="entry name" value="P-loop containing nucleoside triphosphate hydrolases"/>
    <property type="match status" value="1"/>
</dbReference>